<comment type="caution">
    <text evidence="1">The sequence shown here is derived from an EMBL/GenBank/DDBJ whole genome shotgun (WGS) entry which is preliminary data.</text>
</comment>
<dbReference type="EMBL" id="NQWH01000006">
    <property type="protein sequence ID" value="PHP28507.1"/>
    <property type="molecule type" value="Genomic_DNA"/>
</dbReference>
<dbReference type="Proteomes" id="UP000221860">
    <property type="component" value="Unassembled WGS sequence"/>
</dbReference>
<dbReference type="RefSeq" id="WP_099274801.1">
    <property type="nucleotide sequence ID" value="NZ_KZ304953.1"/>
</dbReference>
<proteinExistence type="predicted"/>
<evidence type="ECO:0008006" key="3">
    <source>
        <dbReference type="Google" id="ProtNLM"/>
    </source>
</evidence>
<accession>A0A2G1MII3</accession>
<keyword evidence="2" id="KW-1185">Reference proteome</keyword>
<dbReference type="AlphaFoldDB" id="A0A2G1MII3"/>
<protein>
    <recommendedName>
        <fullName evidence="3">Antitoxin Xre/MbcA/ParS-like toxin-binding domain-containing protein</fullName>
    </recommendedName>
</protein>
<evidence type="ECO:0000313" key="2">
    <source>
        <dbReference type="Proteomes" id="UP000221860"/>
    </source>
</evidence>
<evidence type="ECO:0000313" key="1">
    <source>
        <dbReference type="EMBL" id="PHP28507.1"/>
    </source>
</evidence>
<gene>
    <name evidence="1" type="ORF">CJ301_04690</name>
</gene>
<sequence>MDVLGQDAADSLPMRDAAEVAARLRRWVPLGSEIAQAWSAADRVVEDQGRYPACQFDEAGLPLVQMRALIAALRPVMPPSGMVGWLGTPCAALEGLRPADCLQSLPGAVIEAARQHAAQARAAA</sequence>
<dbReference type="OrthoDB" id="7876666at2"/>
<organism evidence="1 2">
    <name type="scientific">Limimaricola cinnabarinus</name>
    <dbReference type="NCBI Taxonomy" id="1125964"/>
    <lineage>
        <taxon>Bacteria</taxon>
        <taxon>Pseudomonadati</taxon>
        <taxon>Pseudomonadota</taxon>
        <taxon>Alphaproteobacteria</taxon>
        <taxon>Rhodobacterales</taxon>
        <taxon>Paracoccaceae</taxon>
        <taxon>Limimaricola</taxon>
    </lineage>
</organism>
<reference evidence="1 2" key="1">
    <citation type="submission" date="2017-08" db="EMBL/GenBank/DDBJ databases">
        <title>Draft Genome Sequence of Loktanella cinnabarina Strain XM1, Isolated from Coastal Surface Water.</title>
        <authorList>
            <person name="Ma R."/>
            <person name="Wang J."/>
            <person name="Wang Q."/>
            <person name="Ma Z."/>
            <person name="Li J."/>
            <person name="Chen L."/>
        </authorList>
    </citation>
    <scope>NUCLEOTIDE SEQUENCE [LARGE SCALE GENOMIC DNA]</scope>
    <source>
        <strain evidence="1 2">XM1</strain>
    </source>
</reference>
<name>A0A2G1MII3_9RHOB</name>